<dbReference type="PANTHER" id="PTHR19139">
    <property type="entry name" value="AQUAPORIN TRANSPORTER"/>
    <property type="match status" value="1"/>
</dbReference>
<feature type="transmembrane region" description="Helical" evidence="8">
    <location>
        <begin position="194"/>
        <end position="219"/>
    </location>
</feature>
<keyword evidence="5 8" id="KW-0472">Membrane</keyword>
<keyword evidence="6" id="KW-0813">Transport</keyword>
<reference evidence="9" key="1">
    <citation type="journal article" date="2020" name="Stud. Mycol.">
        <title>101 Dothideomycetes genomes: a test case for predicting lifestyles and emergence of pathogens.</title>
        <authorList>
            <person name="Haridas S."/>
            <person name="Albert R."/>
            <person name="Binder M."/>
            <person name="Bloem J."/>
            <person name="Labutti K."/>
            <person name="Salamov A."/>
            <person name="Andreopoulos B."/>
            <person name="Baker S."/>
            <person name="Barry K."/>
            <person name="Bills G."/>
            <person name="Bluhm B."/>
            <person name="Cannon C."/>
            <person name="Castanera R."/>
            <person name="Culley D."/>
            <person name="Daum C."/>
            <person name="Ezra D."/>
            <person name="Gonzalez J."/>
            <person name="Henrissat B."/>
            <person name="Kuo A."/>
            <person name="Liang C."/>
            <person name="Lipzen A."/>
            <person name="Lutzoni F."/>
            <person name="Magnuson J."/>
            <person name="Mondo S."/>
            <person name="Nolan M."/>
            <person name="Ohm R."/>
            <person name="Pangilinan J."/>
            <person name="Park H.-J."/>
            <person name="Ramirez L."/>
            <person name="Alfaro M."/>
            <person name="Sun H."/>
            <person name="Tritt A."/>
            <person name="Yoshinaga Y."/>
            <person name="Zwiers L.-H."/>
            <person name="Turgeon B."/>
            <person name="Goodwin S."/>
            <person name="Spatafora J."/>
            <person name="Crous P."/>
            <person name="Grigoriev I."/>
        </authorList>
    </citation>
    <scope>NUCLEOTIDE SEQUENCE</scope>
    <source>
        <strain evidence="9">CBS 113389</strain>
    </source>
</reference>
<feature type="transmembrane region" description="Helical" evidence="8">
    <location>
        <begin position="103"/>
        <end position="121"/>
    </location>
</feature>
<dbReference type="GO" id="GO:0015250">
    <property type="term" value="F:water channel activity"/>
    <property type="evidence" value="ECO:0007669"/>
    <property type="project" value="TreeGrafter"/>
</dbReference>
<evidence type="ECO:0000256" key="2">
    <source>
        <dbReference type="ARBA" id="ARBA00006175"/>
    </source>
</evidence>
<evidence type="ECO:0000313" key="9">
    <source>
        <dbReference type="EMBL" id="KAF2485946.1"/>
    </source>
</evidence>
<sequence>GYIPNNIRNHFVAFIGEFFGTFMFFFMAFAAAQIANLAASQSIAGESAAQQKFAMGHSANIDTLMYIALGFGFSLAVNAWAFFRISGGRYLLSLRPMDVTDLVVGLFNPAVAMALAIVGVIGPVRAIVVTIAELVGGIAAAYAVSGLFPGALDVTTHLNATTGSARGVFIEMFLTAQLVFVILMLAAEKHKGTFLAPLGIGLALFITQLAGVFFTGASLNPARSLGPAVVLDDFPGYFWIYWVGPGLGGALAAGVYLFFKHFRFNTANPGADFDDREAGNFVFDEENAYNVADVQRPSILSSTDNEASRSRSPGS</sequence>
<evidence type="ECO:0000256" key="4">
    <source>
        <dbReference type="ARBA" id="ARBA00022989"/>
    </source>
</evidence>
<evidence type="ECO:0000256" key="3">
    <source>
        <dbReference type="ARBA" id="ARBA00022692"/>
    </source>
</evidence>
<evidence type="ECO:0000256" key="7">
    <source>
        <dbReference type="SAM" id="MobiDB-lite"/>
    </source>
</evidence>
<dbReference type="GO" id="GO:0005886">
    <property type="term" value="C:plasma membrane"/>
    <property type="evidence" value="ECO:0007669"/>
    <property type="project" value="TreeGrafter"/>
</dbReference>
<accession>A0A6A6Q1S8</accession>
<dbReference type="Pfam" id="PF00230">
    <property type="entry name" value="MIP"/>
    <property type="match status" value="1"/>
</dbReference>
<proteinExistence type="inferred from homology"/>
<dbReference type="OrthoDB" id="3222at2759"/>
<dbReference type="InterPro" id="IPR000425">
    <property type="entry name" value="MIP"/>
</dbReference>
<dbReference type="RefSeq" id="XP_033592515.1">
    <property type="nucleotide sequence ID" value="XM_033730347.1"/>
</dbReference>
<dbReference type="EMBL" id="MU001632">
    <property type="protein sequence ID" value="KAF2485946.1"/>
    <property type="molecule type" value="Genomic_DNA"/>
</dbReference>
<evidence type="ECO:0000256" key="5">
    <source>
        <dbReference type="ARBA" id="ARBA00023136"/>
    </source>
</evidence>
<feature type="transmembrane region" description="Helical" evidence="8">
    <location>
        <begin position="64"/>
        <end position="83"/>
    </location>
</feature>
<dbReference type="PRINTS" id="PR00783">
    <property type="entry name" value="MINTRINSICP"/>
</dbReference>
<dbReference type="PANTHER" id="PTHR19139:SF199">
    <property type="entry name" value="MIP17260P"/>
    <property type="match status" value="1"/>
</dbReference>
<dbReference type="AlphaFoldDB" id="A0A6A6Q1S8"/>
<dbReference type="InterPro" id="IPR023271">
    <property type="entry name" value="Aquaporin-like"/>
</dbReference>
<evidence type="ECO:0000256" key="6">
    <source>
        <dbReference type="RuleBase" id="RU000477"/>
    </source>
</evidence>
<protein>
    <submittedName>
        <fullName evidence="9">Aquaporin-like protein</fullName>
    </submittedName>
</protein>
<feature type="transmembrane region" description="Helical" evidence="8">
    <location>
        <begin position="128"/>
        <end position="148"/>
    </location>
</feature>
<evidence type="ECO:0000256" key="8">
    <source>
        <dbReference type="SAM" id="Phobius"/>
    </source>
</evidence>
<dbReference type="Gene3D" id="1.20.1080.10">
    <property type="entry name" value="Glycerol uptake facilitator protein"/>
    <property type="match status" value="1"/>
</dbReference>
<dbReference type="SUPFAM" id="SSF81338">
    <property type="entry name" value="Aquaporin-like"/>
    <property type="match status" value="1"/>
</dbReference>
<feature type="transmembrane region" description="Helical" evidence="8">
    <location>
        <begin position="12"/>
        <end position="32"/>
    </location>
</feature>
<dbReference type="InterPro" id="IPR034294">
    <property type="entry name" value="Aquaporin_transptr"/>
</dbReference>
<dbReference type="Proteomes" id="UP000799767">
    <property type="component" value="Unassembled WGS sequence"/>
</dbReference>
<name>A0A6A6Q1S8_9PEZI</name>
<feature type="compositionally biased region" description="Polar residues" evidence="7">
    <location>
        <begin position="298"/>
        <end position="315"/>
    </location>
</feature>
<organism evidence="9 10">
    <name type="scientific">Neohortaea acidophila</name>
    <dbReference type="NCBI Taxonomy" id="245834"/>
    <lineage>
        <taxon>Eukaryota</taxon>
        <taxon>Fungi</taxon>
        <taxon>Dikarya</taxon>
        <taxon>Ascomycota</taxon>
        <taxon>Pezizomycotina</taxon>
        <taxon>Dothideomycetes</taxon>
        <taxon>Dothideomycetidae</taxon>
        <taxon>Mycosphaerellales</taxon>
        <taxon>Teratosphaeriaceae</taxon>
        <taxon>Neohortaea</taxon>
    </lineage>
</organism>
<feature type="region of interest" description="Disordered" evidence="7">
    <location>
        <begin position="294"/>
        <end position="315"/>
    </location>
</feature>
<keyword evidence="4 8" id="KW-1133">Transmembrane helix</keyword>
<feature type="non-terminal residue" evidence="9">
    <location>
        <position position="1"/>
    </location>
</feature>
<gene>
    <name evidence="9" type="ORF">BDY17DRAFT_239698</name>
</gene>
<feature type="non-terminal residue" evidence="9">
    <location>
        <position position="315"/>
    </location>
</feature>
<feature type="transmembrane region" description="Helical" evidence="8">
    <location>
        <begin position="239"/>
        <end position="259"/>
    </location>
</feature>
<dbReference type="GeneID" id="54471349"/>
<keyword evidence="3 6" id="KW-0812">Transmembrane</keyword>
<keyword evidence="10" id="KW-1185">Reference proteome</keyword>
<evidence type="ECO:0000313" key="10">
    <source>
        <dbReference type="Proteomes" id="UP000799767"/>
    </source>
</evidence>
<evidence type="ECO:0000256" key="1">
    <source>
        <dbReference type="ARBA" id="ARBA00004141"/>
    </source>
</evidence>
<comment type="subcellular location">
    <subcellularLocation>
        <location evidence="1">Membrane</location>
        <topology evidence="1">Multi-pass membrane protein</topology>
    </subcellularLocation>
</comment>
<comment type="similarity">
    <text evidence="2 6">Belongs to the MIP/aquaporin (TC 1.A.8) family.</text>
</comment>
<feature type="transmembrane region" description="Helical" evidence="8">
    <location>
        <begin position="168"/>
        <end position="187"/>
    </location>
</feature>